<name>A0AAV2KP82_KNICA</name>
<reference evidence="1 2" key="1">
    <citation type="submission" date="2024-04" db="EMBL/GenBank/DDBJ databases">
        <authorList>
            <person name="Waldvogel A.-M."/>
            <person name="Schoenle A."/>
        </authorList>
    </citation>
    <scope>NUCLEOTIDE SEQUENCE [LARGE SCALE GENOMIC DNA]</scope>
</reference>
<sequence>MMNRRLTEPQRTSDTICLATASCVAAVFRSHYSASGLPQTLHQSLAKVTLWNNRLPLSHKQWTASLDARISRPDLSPNQFILTHLSVLCWSCASPTGPAVNLQPPPPTCSSCL</sequence>
<gene>
    <name evidence="1" type="ORF">KC01_LOCUS19455</name>
</gene>
<dbReference type="EMBL" id="OZ035841">
    <property type="protein sequence ID" value="CAL1589845.1"/>
    <property type="molecule type" value="Genomic_DNA"/>
</dbReference>
<evidence type="ECO:0000313" key="1">
    <source>
        <dbReference type="EMBL" id="CAL1589845.1"/>
    </source>
</evidence>
<dbReference type="AlphaFoldDB" id="A0AAV2KP82"/>
<proteinExistence type="predicted"/>
<evidence type="ECO:0000313" key="2">
    <source>
        <dbReference type="Proteomes" id="UP001497482"/>
    </source>
</evidence>
<organism evidence="1 2">
    <name type="scientific">Knipowitschia caucasica</name>
    <name type="common">Caucasian dwarf goby</name>
    <name type="synonym">Pomatoschistus caucasicus</name>
    <dbReference type="NCBI Taxonomy" id="637954"/>
    <lineage>
        <taxon>Eukaryota</taxon>
        <taxon>Metazoa</taxon>
        <taxon>Chordata</taxon>
        <taxon>Craniata</taxon>
        <taxon>Vertebrata</taxon>
        <taxon>Euteleostomi</taxon>
        <taxon>Actinopterygii</taxon>
        <taxon>Neopterygii</taxon>
        <taxon>Teleostei</taxon>
        <taxon>Neoteleostei</taxon>
        <taxon>Acanthomorphata</taxon>
        <taxon>Gobiaria</taxon>
        <taxon>Gobiiformes</taxon>
        <taxon>Gobioidei</taxon>
        <taxon>Gobiidae</taxon>
        <taxon>Gobiinae</taxon>
        <taxon>Knipowitschia</taxon>
    </lineage>
</organism>
<accession>A0AAV2KP82</accession>
<dbReference type="Proteomes" id="UP001497482">
    <property type="component" value="Chromosome 19"/>
</dbReference>
<keyword evidence="2" id="KW-1185">Reference proteome</keyword>
<protein>
    <submittedName>
        <fullName evidence="1">Uncharacterized protein</fullName>
    </submittedName>
</protein>